<reference evidence="2 3" key="1">
    <citation type="submission" date="2019-06" db="EMBL/GenBank/DDBJ databases">
        <title>Draft genomes of female and male turbot (Scophthalmus maximus).</title>
        <authorList>
            <person name="Xu H."/>
            <person name="Xu X.-W."/>
            <person name="Shao C."/>
            <person name="Chen S."/>
        </authorList>
    </citation>
    <scope>NUCLEOTIDE SEQUENCE [LARGE SCALE GENOMIC DNA]</scope>
    <source>
        <strain evidence="2">Ysfricsl-2016a</strain>
        <tissue evidence="2">Blood</tissue>
    </source>
</reference>
<feature type="region of interest" description="Disordered" evidence="1">
    <location>
        <begin position="1"/>
        <end position="23"/>
    </location>
</feature>
<proteinExistence type="predicted"/>
<dbReference type="AlphaFoldDB" id="A0A6A4SET1"/>
<protein>
    <submittedName>
        <fullName evidence="2">Uncharacterized protein</fullName>
    </submittedName>
</protein>
<organism evidence="2 3">
    <name type="scientific">Scophthalmus maximus</name>
    <name type="common">Turbot</name>
    <name type="synonym">Psetta maxima</name>
    <dbReference type="NCBI Taxonomy" id="52904"/>
    <lineage>
        <taxon>Eukaryota</taxon>
        <taxon>Metazoa</taxon>
        <taxon>Chordata</taxon>
        <taxon>Craniata</taxon>
        <taxon>Vertebrata</taxon>
        <taxon>Euteleostomi</taxon>
        <taxon>Actinopterygii</taxon>
        <taxon>Neopterygii</taxon>
        <taxon>Teleostei</taxon>
        <taxon>Neoteleostei</taxon>
        <taxon>Acanthomorphata</taxon>
        <taxon>Carangaria</taxon>
        <taxon>Pleuronectiformes</taxon>
        <taxon>Pleuronectoidei</taxon>
        <taxon>Scophthalmidae</taxon>
        <taxon>Scophthalmus</taxon>
    </lineage>
</organism>
<gene>
    <name evidence="2" type="ORF">F2P81_017469</name>
</gene>
<evidence type="ECO:0000256" key="1">
    <source>
        <dbReference type="SAM" id="MobiDB-lite"/>
    </source>
</evidence>
<evidence type="ECO:0000313" key="3">
    <source>
        <dbReference type="Proteomes" id="UP000438429"/>
    </source>
</evidence>
<accession>A0A6A4SET1</accession>
<dbReference type="EMBL" id="VEVO01000015">
    <property type="protein sequence ID" value="KAF0030738.1"/>
    <property type="molecule type" value="Genomic_DNA"/>
</dbReference>
<sequence length="78" mass="8695">MVSVGQRFDAEPASPASPAAARSRHFVLSRLPSTVCLHRAKTEVDCDPITTRESRGCVDETRCCRNLRARLFEPPDRP</sequence>
<comment type="caution">
    <text evidence="2">The sequence shown here is derived from an EMBL/GenBank/DDBJ whole genome shotgun (WGS) entry which is preliminary data.</text>
</comment>
<dbReference type="Proteomes" id="UP000438429">
    <property type="component" value="Unassembled WGS sequence"/>
</dbReference>
<evidence type="ECO:0000313" key="2">
    <source>
        <dbReference type="EMBL" id="KAF0030738.1"/>
    </source>
</evidence>
<name>A0A6A4SET1_SCOMX</name>
<feature type="compositionally biased region" description="Low complexity" evidence="1">
    <location>
        <begin position="12"/>
        <end position="21"/>
    </location>
</feature>